<organism evidence="2 3">
    <name type="scientific">Chitinophaga dinghuensis</name>
    <dbReference type="NCBI Taxonomy" id="1539050"/>
    <lineage>
        <taxon>Bacteria</taxon>
        <taxon>Pseudomonadati</taxon>
        <taxon>Bacteroidota</taxon>
        <taxon>Chitinophagia</taxon>
        <taxon>Chitinophagales</taxon>
        <taxon>Chitinophagaceae</taxon>
        <taxon>Chitinophaga</taxon>
    </lineage>
</organism>
<comment type="caution">
    <text evidence="2">The sequence shown here is derived from an EMBL/GenBank/DDBJ whole genome shotgun (WGS) entry which is preliminary data.</text>
</comment>
<dbReference type="RefSeq" id="WP_111595465.1">
    <property type="nucleotide sequence ID" value="NZ_QLMA01000013.1"/>
</dbReference>
<evidence type="ECO:0000256" key="1">
    <source>
        <dbReference type="RuleBase" id="RU366034"/>
    </source>
</evidence>
<dbReference type="Proteomes" id="UP000249819">
    <property type="component" value="Unassembled WGS sequence"/>
</dbReference>
<dbReference type="OrthoDB" id="2989600at2"/>
<dbReference type="GO" id="GO:0046872">
    <property type="term" value="F:metal ion binding"/>
    <property type="evidence" value="ECO:0007669"/>
    <property type="project" value="UniProtKB-KW"/>
</dbReference>
<dbReference type="SFLD" id="SFLDS00005">
    <property type="entry name" value="Isoprenoid_Synthase_Type_I"/>
    <property type="match status" value="1"/>
</dbReference>
<name>A0A327VKX7_9BACT</name>
<evidence type="ECO:0000313" key="3">
    <source>
        <dbReference type="Proteomes" id="UP000249819"/>
    </source>
</evidence>
<evidence type="ECO:0000313" key="2">
    <source>
        <dbReference type="EMBL" id="RAJ73519.1"/>
    </source>
</evidence>
<dbReference type="InterPro" id="IPR034686">
    <property type="entry name" value="Terpene_cyclase-like_2"/>
</dbReference>
<dbReference type="SFLD" id="SFLDG01020">
    <property type="entry name" value="Terpene_Cyclase_Like_2"/>
    <property type="match status" value="1"/>
</dbReference>
<comment type="cofactor">
    <cofactor evidence="1">
        <name>Mg(2+)</name>
        <dbReference type="ChEBI" id="CHEBI:18420"/>
    </cofactor>
</comment>
<dbReference type="Gene3D" id="1.10.600.10">
    <property type="entry name" value="Farnesyl Diphosphate Synthase"/>
    <property type="match status" value="1"/>
</dbReference>
<accession>A0A327VKX7</accession>
<gene>
    <name evidence="2" type="ORF">CLV59_11372</name>
</gene>
<dbReference type="PANTHER" id="PTHR35201:SF4">
    <property type="entry name" value="BETA-PINACENE SYNTHASE-RELATED"/>
    <property type="match status" value="1"/>
</dbReference>
<dbReference type="Pfam" id="PF19086">
    <property type="entry name" value="Terpene_syn_C_2"/>
    <property type="match status" value="1"/>
</dbReference>
<dbReference type="SUPFAM" id="SSF48576">
    <property type="entry name" value="Terpenoid synthases"/>
    <property type="match status" value="1"/>
</dbReference>
<keyword evidence="3" id="KW-1185">Reference proteome</keyword>
<dbReference type="PANTHER" id="PTHR35201">
    <property type="entry name" value="TERPENE SYNTHASE"/>
    <property type="match status" value="1"/>
</dbReference>
<reference evidence="2 3" key="1">
    <citation type="submission" date="2018-06" db="EMBL/GenBank/DDBJ databases">
        <title>Genomic Encyclopedia of Archaeal and Bacterial Type Strains, Phase II (KMG-II): from individual species to whole genera.</title>
        <authorList>
            <person name="Goeker M."/>
        </authorList>
    </citation>
    <scope>NUCLEOTIDE SEQUENCE [LARGE SCALE GENOMIC DNA]</scope>
    <source>
        <strain evidence="2 3">DSM 29821</strain>
    </source>
</reference>
<proteinExistence type="inferred from homology"/>
<sequence>MNAIQLPELRFPFPSRVSPRANDAQQHLNNWAQAYGLLPTEEALMKFDKARFAWLVARTFPDAPFEELCLIADFNAWLFLFDDQCDEAAQGKKSAYLRTIMTGLLDILRNNKVYSPVDAGPFPAALSDIWARMRAISKPAWRLRFIRSVQDYFEACIWESENREAGKTPSVKDYVRMRPFTGALLADVDAIDIIEKIYLPDDMLQNAILQRMIQACNNVVCWTNDIISCQKEALQGDVHNLVLVLHHEKQYSLQEAVNEATQMTREELAIFLVLERLLPTLEGYGSYELLRFVSVLQSWMIGNYEWAVLDTKRYQLGQTVLVG</sequence>
<dbReference type="GO" id="GO:0010333">
    <property type="term" value="F:terpene synthase activity"/>
    <property type="evidence" value="ECO:0007669"/>
    <property type="project" value="InterPro"/>
</dbReference>
<protein>
    <recommendedName>
        <fullName evidence="1">Terpene synthase</fullName>
        <ecNumber evidence="1">4.2.3.-</ecNumber>
    </recommendedName>
</protein>
<keyword evidence="1" id="KW-0479">Metal-binding</keyword>
<dbReference type="EMBL" id="QLMA01000013">
    <property type="protein sequence ID" value="RAJ73519.1"/>
    <property type="molecule type" value="Genomic_DNA"/>
</dbReference>
<keyword evidence="1" id="KW-0460">Magnesium</keyword>
<dbReference type="AlphaFoldDB" id="A0A327VKX7"/>
<keyword evidence="1" id="KW-0456">Lyase</keyword>
<dbReference type="InterPro" id="IPR008949">
    <property type="entry name" value="Isoprenoid_synthase_dom_sf"/>
</dbReference>
<dbReference type="EC" id="4.2.3.-" evidence="1"/>
<comment type="similarity">
    <text evidence="1">Belongs to the terpene synthase family.</text>
</comment>